<evidence type="ECO:0000313" key="1">
    <source>
        <dbReference type="EMBL" id="KAL0010576.1"/>
    </source>
</evidence>
<reference evidence="1 2" key="1">
    <citation type="submission" date="2024-01" db="EMBL/GenBank/DDBJ databases">
        <title>A telomere-to-telomere, gap-free genome of sweet tea (Lithocarpus litseifolius).</title>
        <authorList>
            <person name="Zhou J."/>
        </authorList>
    </citation>
    <scope>NUCLEOTIDE SEQUENCE [LARGE SCALE GENOMIC DNA]</scope>
    <source>
        <strain evidence="1">Zhou-2022a</strain>
        <tissue evidence="1">Leaf</tissue>
    </source>
</reference>
<keyword evidence="2" id="KW-1185">Reference proteome</keyword>
<protein>
    <submittedName>
        <fullName evidence="1">Uncharacterized protein</fullName>
    </submittedName>
</protein>
<dbReference type="Proteomes" id="UP001459277">
    <property type="component" value="Unassembled WGS sequence"/>
</dbReference>
<gene>
    <name evidence="1" type="ORF">SO802_005684</name>
</gene>
<sequence length="103" mass="11895">MEVLSHLIEEKCKDKEWIPVKASRSGIAFPTYSLRMTLYSSQGQMAVIVQLLGRLWMSFVSSQANQLVKPNLEFFSLLMWIETLGKLFMTYWGFLQLLTLANT</sequence>
<comment type="caution">
    <text evidence="1">The sequence shown here is derived from an EMBL/GenBank/DDBJ whole genome shotgun (WGS) entry which is preliminary data.</text>
</comment>
<name>A0AAW2DNH1_9ROSI</name>
<evidence type="ECO:0000313" key="2">
    <source>
        <dbReference type="Proteomes" id="UP001459277"/>
    </source>
</evidence>
<dbReference type="AlphaFoldDB" id="A0AAW2DNH1"/>
<proteinExistence type="predicted"/>
<dbReference type="EMBL" id="JAZDWU010000002">
    <property type="protein sequence ID" value="KAL0010576.1"/>
    <property type="molecule type" value="Genomic_DNA"/>
</dbReference>
<organism evidence="1 2">
    <name type="scientific">Lithocarpus litseifolius</name>
    <dbReference type="NCBI Taxonomy" id="425828"/>
    <lineage>
        <taxon>Eukaryota</taxon>
        <taxon>Viridiplantae</taxon>
        <taxon>Streptophyta</taxon>
        <taxon>Embryophyta</taxon>
        <taxon>Tracheophyta</taxon>
        <taxon>Spermatophyta</taxon>
        <taxon>Magnoliopsida</taxon>
        <taxon>eudicotyledons</taxon>
        <taxon>Gunneridae</taxon>
        <taxon>Pentapetalae</taxon>
        <taxon>rosids</taxon>
        <taxon>fabids</taxon>
        <taxon>Fagales</taxon>
        <taxon>Fagaceae</taxon>
        <taxon>Lithocarpus</taxon>
    </lineage>
</organism>
<accession>A0AAW2DNH1</accession>